<dbReference type="SUPFAM" id="SSF111369">
    <property type="entry name" value="HlyD-like secretion proteins"/>
    <property type="match status" value="1"/>
</dbReference>
<dbReference type="InterPro" id="IPR058626">
    <property type="entry name" value="MdtA-like_b-barrel"/>
</dbReference>
<evidence type="ECO:0000256" key="3">
    <source>
        <dbReference type="ARBA" id="ARBA00022475"/>
    </source>
</evidence>
<protein>
    <recommendedName>
        <fullName evidence="7">Multidrug resistance protein MdtA</fullName>
    </recommendedName>
    <alternativeName>
        <fullName evidence="7">Multidrug transporter MdtA</fullName>
    </alternativeName>
</protein>
<comment type="subunit">
    <text evidence="7">Part of a tripartite efflux system composed of MdtA, MdtB and MdtC.</text>
</comment>
<dbReference type="GO" id="GO:1990281">
    <property type="term" value="C:efflux pump complex"/>
    <property type="evidence" value="ECO:0007669"/>
    <property type="project" value="TreeGrafter"/>
</dbReference>
<keyword evidence="4 7" id="KW-0997">Cell inner membrane</keyword>
<dbReference type="GO" id="GO:0015562">
    <property type="term" value="F:efflux transmembrane transporter activity"/>
    <property type="evidence" value="ECO:0007669"/>
    <property type="project" value="TreeGrafter"/>
</dbReference>
<evidence type="ECO:0000259" key="13">
    <source>
        <dbReference type="Pfam" id="PF25967"/>
    </source>
</evidence>
<dbReference type="InterPro" id="IPR058624">
    <property type="entry name" value="MdtA-like_HH"/>
</dbReference>
<evidence type="ECO:0000259" key="10">
    <source>
        <dbReference type="Pfam" id="PF25876"/>
    </source>
</evidence>
<dbReference type="AlphaFoldDB" id="A0A845SR20"/>
<keyword evidence="6 7" id="KW-0472">Membrane</keyword>
<evidence type="ECO:0000256" key="7">
    <source>
        <dbReference type="HAMAP-Rule" id="MF_01422"/>
    </source>
</evidence>
<dbReference type="Gene3D" id="2.40.30.170">
    <property type="match status" value="1"/>
</dbReference>
<sequence length="418" mass="44778">MKGKRNGRLLLLIAALLIILIGAFFLWRQGKGQTVAEPAGAARSGGERPEAGRRGGSRPGRHNQALSPVQAAIAQAKSVPRFVTGLGTVTAAGTVTVKSRVDGQLMALHFAEGQWVKAGALLAEIDPRPFEVALLQAKGQLAKDQATLANARQDIARYRQLVKTSLVSRQQLDTQQSLVREAEGTVQVDQAAVASAELQLAYSRITAPMDGRVGLRQVDVGNYITSGDTTGIVLLTQTRPIDVLFTLPESEIPSVIAAQKTGNAPLVEVWDRTNKTKLAEGALLSLDNQIDAATGTVKLKGRFDNTDDSLFPNQFVNVRMKVATLQNAVVIPPAAVQMSNDGHFVWVLNDENQVSQHRVTTGMENSQQVVITAGLQAGQRVVTDGVDRLTEGTRVEVIAPASTQPAVVRSPERRGEKS</sequence>
<feature type="domain" description="Multidrug resistance protein MdtA-like C-terminal permuted SH3" evidence="13">
    <location>
        <begin position="327"/>
        <end position="388"/>
    </location>
</feature>
<evidence type="ECO:0000259" key="12">
    <source>
        <dbReference type="Pfam" id="PF25944"/>
    </source>
</evidence>
<keyword evidence="15" id="KW-1185">Reference proteome</keyword>
<dbReference type="FunFam" id="2.40.420.20:FF:000001">
    <property type="entry name" value="Efflux RND transporter periplasmic adaptor subunit"/>
    <property type="match status" value="1"/>
</dbReference>
<dbReference type="PANTHER" id="PTHR30469:SF12">
    <property type="entry name" value="MULTIDRUG RESISTANCE PROTEIN MDTA"/>
    <property type="match status" value="1"/>
</dbReference>
<dbReference type="Pfam" id="PF25876">
    <property type="entry name" value="HH_MFP_RND"/>
    <property type="match status" value="1"/>
</dbReference>
<dbReference type="Pfam" id="PF25917">
    <property type="entry name" value="BSH_RND"/>
    <property type="match status" value="1"/>
</dbReference>
<proteinExistence type="inferred from homology"/>
<comment type="similarity">
    <text evidence="1 7">Belongs to the membrane fusion protein (MFP) (TC 8.A.1) family.</text>
</comment>
<gene>
    <name evidence="7" type="primary">mdtA</name>
    <name evidence="14" type="ORF">GRH90_21820</name>
</gene>
<keyword evidence="5" id="KW-0732">Signal</keyword>
<feature type="region of interest" description="Disordered" evidence="9">
    <location>
        <begin position="36"/>
        <end position="65"/>
    </location>
</feature>
<dbReference type="NCBIfam" id="NF008589">
    <property type="entry name" value="PRK11556.1"/>
    <property type="match status" value="1"/>
</dbReference>
<name>A0A845SR20_9GAMM</name>
<accession>A0A845SR20</accession>
<evidence type="ECO:0000256" key="1">
    <source>
        <dbReference type="ARBA" id="ARBA00009477"/>
    </source>
</evidence>
<evidence type="ECO:0000259" key="11">
    <source>
        <dbReference type="Pfam" id="PF25917"/>
    </source>
</evidence>
<dbReference type="NCBIfam" id="TIGR01730">
    <property type="entry name" value="RND_mfp"/>
    <property type="match status" value="1"/>
</dbReference>
<keyword evidence="2 7" id="KW-0813">Transport</keyword>
<reference evidence="14 15" key="2">
    <citation type="submission" date="2020-02" db="EMBL/GenBank/DDBJ databases">
        <title>The new genus of Enterobacteriales.</title>
        <authorList>
            <person name="Kim I.S."/>
        </authorList>
    </citation>
    <scope>NUCLEOTIDE SEQUENCE [LARGE SCALE GENOMIC DNA]</scope>
    <source>
        <strain evidence="14 15">SAP-6</strain>
    </source>
</reference>
<comment type="caution">
    <text evidence="14">The sequence shown here is derived from an EMBL/GenBank/DDBJ whole genome shotgun (WGS) entry which is preliminary data.</text>
</comment>
<dbReference type="PANTHER" id="PTHR30469">
    <property type="entry name" value="MULTIDRUG RESISTANCE PROTEIN MDTA"/>
    <property type="match status" value="1"/>
</dbReference>
<dbReference type="Pfam" id="PF25944">
    <property type="entry name" value="Beta-barrel_RND"/>
    <property type="match status" value="1"/>
</dbReference>
<dbReference type="HAMAP" id="MF_01422">
    <property type="entry name" value="MdtA"/>
    <property type="match status" value="1"/>
</dbReference>
<evidence type="ECO:0000256" key="6">
    <source>
        <dbReference type="ARBA" id="ARBA00023136"/>
    </source>
</evidence>
<feature type="domain" description="Multidrug resistance protein MdtA-like barrel-sandwich hybrid" evidence="11">
    <location>
        <begin position="94"/>
        <end position="235"/>
    </location>
</feature>
<dbReference type="InterPro" id="IPR022824">
    <property type="entry name" value="Multidrug-R_MdtA"/>
</dbReference>
<feature type="coiled-coil region" evidence="8">
    <location>
        <begin position="134"/>
        <end position="161"/>
    </location>
</feature>
<evidence type="ECO:0000256" key="5">
    <source>
        <dbReference type="ARBA" id="ARBA00022729"/>
    </source>
</evidence>
<dbReference type="EMBL" id="WUBS01000018">
    <property type="protein sequence ID" value="NDL65374.1"/>
    <property type="molecule type" value="Genomic_DNA"/>
</dbReference>
<dbReference type="FunFam" id="1.10.287.470:FF:000005">
    <property type="entry name" value="Multidrug resistance protein MdtA"/>
    <property type="match status" value="1"/>
</dbReference>
<organism evidence="14 15">
    <name type="scientific">Acerihabitans arboris</name>
    <dbReference type="NCBI Taxonomy" id="2691583"/>
    <lineage>
        <taxon>Bacteria</taxon>
        <taxon>Pseudomonadati</taxon>
        <taxon>Pseudomonadota</taxon>
        <taxon>Gammaproteobacteria</taxon>
        <taxon>Enterobacterales</taxon>
        <taxon>Pectobacteriaceae</taxon>
        <taxon>Acerihabitans</taxon>
    </lineage>
</organism>
<comment type="subcellular location">
    <subcellularLocation>
        <location evidence="7">Cell inner membrane</location>
        <topology evidence="7">Peripheral membrane protein</topology>
    </subcellularLocation>
</comment>
<evidence type="ECO:0000313" key="15">
    <source>
        <dbReference type="Proteomes" id="UP000461443"/>
    </source>
</evidence>
<evidence type="ECO:0000256" key="2">
    <source>
        <dbReference type="ARBA" id="ARBA00022448"/>
    </source>
</evidence>
<dbReference type="Pfam" id="PF25967">
    <property type="entry name" value="RND-MFP_C"/>
    <property type="match status" value="1"/>
</dbReference>
<feature type="domain" description="Multidrug resistance protein MdtA-like alpha-helical hairpin" evidence="10">
    <location>
        <begin position="134"/>
        <end position="203"/>
    </location>
</feature>
<dbReference type="Gene3D" id="2.40.50.100">
    <property type="match status" value="1"/>
</dbReference>
<dbReference type="InterPro" id="IPR006143">
    <property type="entry name" value="RND_pump_MFP"/>
</dbReference>
<dbReference type="InterPro" id="IPR058625">
    <property type="entry name" value="MdtA-like_BSH"/>
</dbReference>
<dbReference type="Gene3D" id="1.10.287.470">
    <property type="entry name" value="Helix hairpin bin"/>
    <property type="match status" value="1"/>
</dbReference>
<evidence type="ECO:0000256" key="9">
    <source>
        <dbReference type="SAM" id="MobiDB-lite"/>
    </source>
</evidence>
<dbReference type="RefSeq" id="WP_162368085.1">
    <property type="nucleotide sequence ID" value="NZ_WUBS01000018.1"/>
</dbReference>
<evidence type="ECO:0000313" key="14">
    <source>
        <dbReference type="EMBL" id="NDL65374.1"/>
    </source>
</evidence>
<dbReference type="InterPro" id="IPR058627">
    <property type="entry name" value="MdtA-like_C"/>
</dbReference>
<dbReference type="Proteomes" id="UP000461443">
    <property type="component" value="Unassembled WGS sequence"/>
</dbReference>
<evidence type="ECO:0000256" key="8">
    <source>
        <dbReference type="SAM" id="Coils"/>
    </source>
</evidence>
<dbReference type="GO" id="GO:0005886">
    <property type="term" value="C:plasma membrane"/>
    <property type="evidence" value="ECO:0007669"/>
    <property type="project" value="UniProtKB-SubCell"/>
</dbReference>
<reference evidence="14 15" key="1">
    <citation type="submission" date="2019-12" db="EMBL/GenBank/DDBJ databases">
        <authorList>
            <person name="Lee S.D."/>
        </authorList>
    </citation>
    <scope>NUCLEOTIDE SEQUENCE [LARGE SCALE GENOMIC DNA]</scope>
    <source>
        <strain evidence="14 15">SAP-6</strain>
    </source>
</reference>
<evidence type="ECO:0000256" key="4">
    <source>
        <dbReference type="ARBA" id="ARBA00022519"/>
    </source>
</evidence>
<keyword evidence="3 7" id="KW-1003">Cell membrane</keyword>
<keyword evidence="8" id="KW-0175">Coiled coil</keyword>
<feature type="domain" description="Multidrug resistance protein MdtA-like beta-barrel" evidence="12">
    <location>
        <begin position="240"/>
        <end position="323"/>
    </location>
</feature>
<dbReference type="Gene3D" id="2.40.420.20">
    <property type="match status" value="1"/>
</dbReference>